<dbReference type="EMBL" id="CP036261">
    <property type="protein sequence ID" value="QDS88167.1"/>
    <property type="molecule type" value="Genomic_DNA"/>
</dbReference>
<keyword evidence="5" id="KW-0460">Magnesium</keyword>
<dbReference type="KEGG" id="ruv:EC9_23550"/>
<evidence type="ECO:0000256" key="1">
    <source>
        <dbReference type="ARBA" id="ARBA00001968"/>
    </source>
</evidence>
<dbReference type="OrthoDB" id="9784786at2"/>
<comment type="cofactor">
    <cofactor evidence="1">
        <name>a divalent metal cation</name>
        <dbReference type="ChEBI" id="CHEBI:60240"/>
    </cofactor>
</comment>
<accession>A0A517LZW1</accession>
<evidence type="ECO:0000256" key="4">
    <source>
        <dbReference type="ARBA" id="ARBA00030169"/>
    </source>
</evidence>
<dbReference type="AlphaFoldDB" id="A0A517LZW1"/>
<feature type="binding site" evidence="5">
    <location>
        <position position="116"/>
    </location>
    <ligand>
        <name>substrate</name>
    </ligand>
</feature>
<reference evidence="6 7" key="1">
    <citation type="submission" date="2019-02" db="EMBL/GenBank/DDBJ databases">
        <title>Deep-cultivation of Planctomycetes and their phenomic and genomic characterization uncovers novel biology.</title>
        <authorList>
            <person name="Wiegand S."/>
            <person name="Jogler M."/>
            <person name="Boedeker C."/>
            <person name="Pinto D."/>
            <person name="Vollmers J."/>
            <person name="Rivas-Marin E."/>
            <person name="Kohn T."/>
            <person name="Peeters S.H."/>
            <person name="Heuer A."/>
            <person name="Rast P."/>
            <person name="Oberbeckmann S."/>
            <person name="Bunk B."/>
            <person name="Jeske O."/>
            <person name="Meyerdierks A."/>
            <person name="Storesund J.E."/>
            <person name="Kallscheuer N."/>
            <person name="Luecker S."/>
            <person name="Lage O.M."/>
            <person name="Pohl T."/>
            <person name="Merkel B.J."/>
            <person name="Hornburger P."/>
            <person name="Mueller R.-W."/>
            <person name="Bruemmer F."/>
            <person name="Labrenz M."/>
            <person name="Spormann A.M."/>
            <person name="Op den Camp H."/>
            <person name="Overmann J."/>
            <person name="Amann R."/>
            <person name="Jetten M.S.M."/>
            <person name="Mascher T."/>
            <person name="Medema M.H."/>
            <person name="Devos D.P."/>
            <person name="Kaster A.-K."/>
            <person name="Ovreas L."/>
            <person name="Rohde M."/>
            <person name="Galperin M.Y."/>
            <person name="Jogler C."/>
        </authorList>
    </citation>
    <scope>NUCLEOTIDE SEQUENCE [LARGE SCALE GENOMIC DNA]</scope>
    <source>
        <strain evidence="6 7">EC9</strain>
    </source>
</reference>
<dbReference type="Gene3D" id="3.50.30.40">
    <property type="entry name" value="Ribonuclease E inhibitor RraA/RraA-like"/>
    <property type="match status" value="1"/>
</dbReference>
<proteinExistence type="predicted"/>
<feature type="binding site" evidence="5">
    <location>
        <begin position="94"/>
        <end position="97"/>
    </location>
    <ligand>
        <name>substrate</name>
    </ligand>
</feature>
<sequence length="216" mass="23163">MERTFAQLRETLYSAVVADACDQFGLRNQSIQHELPPQTTTEVLIGRCRTSAWEDLFDVDPSPYELELQLVDSCQSDDVVIAAAAGSMRSGIWGELLSTAASNRGCVGVIVDGAVRDVPKMRAMGFPVFAAGRSVYDSCHRQRVTAFDQPVVVGGVTICSGDIVVADEDGVVIVPQAQSAEILAAAWEKVHAENVTRDAIKQGMGAVDAYAKFGIL</sequence>
<gene>
    <name evidence="6" type="primary">proA_2</name>
    <name evidence="6" type="ORF">EC9_23550</name>
</gene>
<dbReference type="CDD" id="cd16841">
    <property type="entry name" value="RraA_family"/>
    <property type="match status" value="1"/>
</dbReference>
<dbReference type="PANTHER" id="PTHR33254:SF4">
    <property type="entry name" value="4-HYDROXY-4-METHYL-2-OXOGLUTARATE ALDOLASE 3-RELATED"/>
    <property type="match status" value="1"/>
</dbReference>
<organism evidence="6 7">
    <name type="scientific">Rosistilla ulvae</name>
    <dbReference type="NCBI Taxonomy" id="1930277"/>
    <lineage>
        <taxon>Bacteria</taxon>
        <taxon>Pseudomonadati</taxon>
        <taxon>Planctomycetota</taxon>
        <taxon>Planctomycetia</taxon>
        <taxon>Pirellulales</taxon>
        <taxon>Pirellulaceae</taxon>
        <taxon>Rosistilla</taxon>
    </lineage>
</organism>
<keyword evidence="7" id="KW-1185">Reference proteome</keyword>
<evidence type="ECO:0000256" key="2">
    <source>
        <dbReference type="ARBA" id="ARBA00016549"/>
    </source>
</evidence>
<dbReference type="InterPro" id="IPR036704">
    <property type="entry name" value="RraA/RraA-like_sf"/>
</dbReference>
<dbReference type="SUPFAM" id="SSF89562">
    <property type="entry name" value="RraA-like"/>
    <property type="match status" value="1"/>
</dbReference>
<dbReference type="RefSeq" id="WP_145345192.1">
    <property type="nucleotide sequence ID" value="NZ_CP036261.1"/>
</dbReference>
<evidence type="ECO:0000256" key="5">
    <source>
        <dbReference type="PIRSR" id="PIRSR605493-1"/>
    </source>
</evidence>
<dbReference type="PANTHER" id="PTHR33254">
    <property type="entry name" value="4-HYDROXY-4-METHYL-2-OXOGLUTARATE ALDOLASE 3-RELATED"/>
    <property type="match status" value="1"/>
</dbReference>
<evidence type="ECO:0000313" key="6">
    <source>
        <dbReference type="EMBL" id="QDS88167.1"/>
    </source>
</evidence>
<protein>
    <recommendedName>
        <fullName evidence="2">Putative 4-hydroxy-4-methyl-2-oxoglutarate aldolase</fullName>
    </recommendedName>
    <alternativeName>
        <fullName evidence="3">Regulator of ribonuclease activity homolog</fullName>
    </alternativeName>
    <alternativeName>
        <fullName evidence="4">RraA-like protein</fullName>
    </alternativeName>
</protein>
<evidence type="ECO:0000256" key="3">
    <source>
        <dbReference type="ARBA" id="ARBA00029596"/>
    </source>
</evidence>
<dbReference type="GO" id="GO:0046872">
    <property type="term" value="F:metal ion binding"/>
    <property type="evidence" value="ECO:0007669"/>
    <property type="project" value="UniProtKB-KW"/>
</dbReference>
<dbReference type="Proteomes" id="UP000319557">
    <property type="component" value="Chromosome"/>
</dbReference>
<name>A0A517LZW1_9BACT</name>
<evidence type="ECO:0000313" key="7">
    <source>
        <dbReference type="Proteomes" id="UP000319557"/>
    </source>
</evidence>
<comment type="cofactor">
    <cofactor evidence="5">
        <name>Mg(2+)</name>
        <dbReference type="ChEBI" id="CHEBI:18420"/>
    </cofactor>
</comment>
<keyword evidence="5" id="KW-0479">Metal-binding</keyword>
<feature type="binding site" evidence="5">
    <location>
        <position position="117"/>
    </location>
    <ligand>
        <name>Mg(2+)</name>
        <dbReference type="ChEBI" id="CHEBI:18420"/>
    </ligand>
</feature>
<dbReference type="InterPro" id="IPR005493">
    <property type="entry name" value="RraA/RraA-like"/>
</dbReference>
<dbReference type="Pfam" id="PF03737">
    <property type="entry name" value="RraA-like"/>
    <property type="match status" value="1"/>
</dbReference>